<dbReference type="EMBL" id="LAZR01000427">
    <property type="protein sequence ID" value="KKN69417.1"/>
    <property type="molecule type" value="Genomic_DNA"/>
</dbReference>
<organism evidence="3">
    <name type="scientific">marine sediment metagenome</name>
    <dbReference type="NCBI Taxonomy" id="412755"/>
    <lineage>
        <taxon>unclassified sequences</taxon>
        <taxon>metagenomes</taxon>
        <taxon>ecological metagenomes</taxon>
    </lineage>
</organism>
<dbReference type="Pfam" id="PF09374">
    <property type="entry name" value="PG_binding_3"/>
    <property type="match status" value="1"/>
</dbReference>
<dbReference type="CDD" id="cd13926">
    <property type="entry name" value="N-acetylmuramidase_GH108"/>
    <property type="match status" value="1"/>
</dbReference>
<dbReference type="Pfam" id="PF05838">
    <property type="entry name" value="Glyco_hydro_108"/>
    <property type="match status" value="1"/>
</dbReference>
<dbReference type="InterPro" id="IPR008565">
    <property type="entry name" value="TtsA-like_GH18_dom"/>
</dbReference>
<proteinExistence type="predicted"/>
<reference evidence="3" key="1">
    <citation type="journal article" date="2015" name="Nature">
        <title>Complex archaea that bridge the gap between prokaryotes and eukaryotes.</title>
        <authorList>
            <person name="Spang A."/>
            <person name="Saw J.H."/>
            <person name="Jorgensen S.L."/>
            <person name="Zaremba-Niedzwiedzka K."/>
            <person name="Martijn J."/>
            <person name="Lind A.E."/>
            <person name="van Eijk R."/>
            <person name="Schleper C."/>
            <person name="Guy L."/>
            <person name="Ettema T.J."/>
        </authorList>
    </citation>
    <scope>NUCLEOTIDE SEQUENCE</scope>
</reference>
<dbReference type="InterPro" id="IPR023346">
    <property type="entry name" value="Lysozyme-like_dom_sf"/>
</dbReference>
<name>A0A0F9T3J2_9ZZZZ</name>
<evidence type="ECO:0000259" key="1">
    <source>
        <dbReference type="Pfam" id="PF05838"/>
    </source>
</evidence>
<accession>A0A0F9T3J2</accession>
<protein>
    <submittedName>
        <fullName evidence="3">Uncharacterized protein</fullName>
    </submittedName>
</protein>
<comment type="caution">
    <text evidence="3">The sequence shown here is derived from an EMBL/GenBank/DDBJ whole genome shotgun (WGS) entry which is preliminary data.</text>
</comment>
<dbReference type="InterPro" id="IPR018537">
    <property type="entry name" value="Peptidoglycan-bd_3"/>
</dbReference>
<feature type="domain" description="Peptidoglycan binding" evidence="2">
    <location>
        <begin position="106"/>
        <end position="188"/>
    </location>
</feature>
<dbReference type="AlphaFoldDB" id="A0A0F9T3J2"/>
<gene>
    <name evidence="3" type="ORF">LCGC14_0441440</name>
</gene>
<dbReference type="SUPFAM" id="SSF53955">
    <property type="entry name" value="Lysozyme-like"/>
    <property type="match status" value="1"/>
</dbReference>
<dbReference type="Gene3D" id="1.20.141.10">
    <property type="entry name" value="Chitosanase, subunit A, domain 1"/>
    <property type="match status" value="1"/>
</dbReference>
<evidence type="ECO:0000259" key="2">
    <source>
        <dbReference type="Pfam" id="PF09374"/>
    </source>
</evidence>
<evidence type="ECO:0000313" key="3">
    <source>
        <dbReference type="EMBL" id="KKN69417.1"/>
    </source>
</evidence>
<feature type="domain" description="TtsA-like Glycoside hydrolase family 108" evidence="1">
    <location>
        <begin position="31"/>
        <end position="103"/>
    </location>
</feature>
<sequence length="194" mass="22111">MASFQLAIVKTLRAEGVLYGDDGQPIMGRTGYGNHPRDPGRETNFGVTHQTAMEYGYNGSMRHIPYWKVLEIYKKYFWDLLRCDEVVHQGVAEELFDTAVNCGPWYAVSFLQRAMNKLNNRQTLYPDITLDGRMGPQTVKVLGEALKCGDQHREALLIFVNCQQGCRYLDIADANEDWEAFIKGIARRVRLNGT</sequence>